<reference evidence="1 2" key="1">
    <citation type="submission" date="2019-03" db="EMBL/GenBank/DDBJ databases">
        <title>Paraburkholderia sp. isolated from native Mimosa gymnas in Guartela State Park, Brazil.</title>
        <authorList>
            <person name="Paulitsch F."/>
            <person name="Hungria M."/>
            <person name="Delamuta J.R.M."/>
            <person name="Ribeiro R.A."/>
            <person name="Dall'Agnol R."/>
            <person name="Silva J.S.B."/>
        </authorList>
    </citation>
    <scope>NUCLEOTIDE SEQUENCE [LARGE SCALE GENOMIC DNA]</scope>
    <source>
        <strain evidence="1 2">CNPSo 3008</strain>
    </source>
</reference>
<organism evidence="1 2">
    <name type="scientific">Paraburkholderia guartelaensis</name>
    <dbReference type="NCBI Taxonomy" id="2546446"/>
    <lineage>
        <taxon>Bacteria</taxon>
        <taxon>Pseudomonadati</taxon>
        <taxon>Pseudomonadota</taxon>
        <taxon>Betaproteobacteria</taxon>
        <taxon>Burkholderiales</taxon>
        <taxon>Burkholderiaceae</taxon>
        <taxon>Paraburkholderia</taxon>
    </lineage>
</organism>
<dbReference type="RefSeq" id="WP_133179721.1">
    <property type="nucleotide sequence ID" value="NZ_SMOD01000001.1"/>
</dbReference>
<proteinExistence type="predicted"/>
<comment type="caution">
    <text evidence="1">The sequence shown here is derived from an EMBL/GenBank/DDBJ whole genome shotgun (WGS) entry which is preliminary data.</text>
</comment>
<name>A0A4R5LMI2_9BURK</name>
<accession>A0A4R5LMI2</accession>
<gene>
    <name evidence="1" type="ORF">E1N52_02150</name>
</gene>
<evidence type="ECO:0000313" key="1">
    <source>
        <dbReference type="EMBL" id="TDG11074.1"/>
    </source>
</evidence>
<dbReference type="AlphaFoldDB" id="A0A4R5LMI2"/>
<sequence>MKDVSAPTAASFHYTLIVSCNRDGGLERTWRDESANDFFGTEDLLSQAYEDAVHVGVVAD</sequence>
<evidence type="ECO:0000313" key="2">
    <source>
        <dbReference type="Proteomes" id="UP000295606"/>
    </source>
</evidence>
<protein>
    <submittedName>
        <fullName evidence="1">Uncharacterized protein</fullName>
    </submittedName>
</protein>
<dbReference type="OrthoDB" id="9880877at2"/>
<dbReference type="Proteomes" id="UP000295606">
    <property type="component" value="Unassembled WGS sequence"/>
</dbReference>
<dbReference type="EMBL" id="SMOD01000001">
    <property type="protein sequence ID" value="TDG11074.1"/>
    <property type="molecule type" value="Genomic_DNA"/>
</dbReference>
<dbReference type="PROSITE" id="PS51257">
    <property type="entry name" value="PROKAR_LIPOPROTEIN"/>
    <property type="match status" value="1"/>
</dbReference>